<comment type="caution">
    <text evidence="15">The sequence shown here is derived from an EMBL/GenBank/DDBJ whole genome shotgun (WGS) entry which is preliminary data.</text>
</comment>
<evidence type="ECO:0000256" key="3">
    <source>
        <dbReference type="ARBA" id="ARBA00022452"/>
    </source>
</evidence>
<dbReference type="InterPro" id="IPR037066">
    <property type="entry name" value="Plug_dom_sf"/>
</dbReference>
<keyword evidence="5 12" id="KW-0732">Signal</keyword>
<dbReference type="PANTHER" id="PTHR30069">
    <property type="entry name" value="TONB-DEPENDENT OUTER MEMBRANE RECEPTOR"/>
    <property type="match status" value="1"/>
</dbReference>
<dbReference type="GO" id="GO:0009279">
    <property type="term" value="C:cell outer membrane"/>
    <property type="evidence" value="ECO:0007669"/>
    <property type="project" value="UniProtKB-SubCell"/>
</dbReference>
<evidence type="ECO:0000256" key="1">
    <source>
        <dbReference type="ARBA" id="ARBA00004571"/>
    </source>
</evidence>
<proteinExistence type="inferred from homology"/>
<keyword evidence="16" id="KW-1185">Reference proteome</keyword>
<evidence type="ECO:0000313" key="16">
    <source>
        <dbReference type="Proteomes" id="UP000309488"/>
    </source>
</evidence>
<accession>A0A4V5NZM3</accession>
<name>A0A4V5NZM3_9SPHI</name>
<evidence type="ECO:0000256" key="8">
    <source>
        <dbReference type="ARBA" id="ARBA00023170"/>
    </source>
</evidence>
<evidence type="ECO:0000256" key="2">
    <source>
        <dbReference type="ARBA" id="ARBA00022448"/>
    </source>
</evidence>
<keyword evidence="2 10" id="KW-0813">Transport</keyword>
<dbReference type="PROSITE" id="PS52016">
    <property type="entry name" value="TONB_DEPENDENT_REC_3"/>
    <property type="match status" value="1"/>
</dbReference>
<keyword evidence="9 10" id="KW-0998">Cell outer membrane</keyword>
<dbReference type="SUPFAM" id="SSF49464">
    <property type="entry name" value="Carboxypeptidase regulatory domain-like"/>
    <property type="match status" value="1"/>
</dbReference>
<feature type="chain" id="PRO_5020701651" evidence="12">
    <location>
        <begin position="23"/>
        <end position="768"/>
    </location>
</feature>
<evidence type="ECO:0000256" key="9">
    <source>
        <dbReference type="ARBA" id="ARBA00023237"/>
    </source>
</evidence>
<dbReference type="Gene3D" id="2.60.40.1120">
    <property type="entry name" value="Carboxypeptidase-like, regulatory domain"/>
    <property type="match status" value="1"/>
</dbReference>
<dbReference type="Gene3D" id="2.170.130.10">
    <property type="entry name" value="TonB-dependent receptor, plug domain"/>
    <property type="match status" value="1"/>
</dbReference>
<dbReference type="Proteomes" id="UP000309488">
    <property type="component" value="Unassembled WGS sequence"/>
</dbReference>
<evidence type="ECO:0000313" key="15">
    <source>
        <dbReference type="EMBL" id="TKC08115.1"/>
    </source>
</evidence>
<dbReference type="InterPro" id="IPR039426">
    <property type="entry name" value="TonB-dep_rcpt-like"/>
</dbReference>
<feature type="domain" description="TonB-dependent receptor plug" evidence="14">
    <location>
        <begin position="123"/>
        <end position="227"/>
    </location>
</feature>
<keyword evidence="3 10" id="KW-1134">Transmembrane beta strand</keyword>
<keyword evidence="4 10" id="KW-0812">Transmembrane</keyword>
<evidence type="ECO:0000259" key="13">
    <source>
        <dbReference type="Pfam" id="PF00593"/>
    </source>
</evidence>
<sequence length="768" mass="85406">MVKTYLLSIFLLLLFKSTFAQQQNKTLIITGKVLTVEGLPASGLLVTIKDSKYIAYTQNDGSFKIPSTAGNKQLIIKSGISSLEQNIEVNANQLVILTITLKEKAYELKEVVVTAQYGPQSIKNSVYNVRTISAEKIRLRAATNVQQVLNTELGFRFNNDLTLGTTDVELMGMSGRNIKILLDGVPMVDRSDSRESLNQIDINTVERIEIVEGPVSVVYGTDALAGVINIITKNAGKSLLNISARVQEETAGNEYEALSGAGLHNQNIGVSWQNKGWSALAGFSHNAFGGWNLAEKTATLDEVNAITNRWKPKEQFLGNTKIGYRNNNFNIWYRLDGLKETIDTRLGINPNNYKGKLQTYTTKRYTHQIQSEYRFSKQVELTVVAGYTDLQRATRSVIHDYTTNTEQLTTDAGEQDVAKFNGTSARITVQYFANKMISIQPGFEYNRDAASGQRIKGTPVINDYAFFASSEIRPTESINIRPGVRFIKNSVYDAPAVIPSLNTKFGLTKNFDLRLSYARGFRAPALRELYYDFFDASHSIRGNENLKAEQSHSFNTSLVWAGIQKDDMQFRSTATGFYNLFTNRIDYGMDPTNSSITTLINVSRYKTIGGTLDNTFILKNLQASLGVSYIGRYNNLLINEVALDVPEFMWAPEINGNVIYNFPKINGSVSLFYKYTGNRPGYQLATVDGVQTARVVKIGAFSWADLMLNKNVCKYFTINAGVKNLFDVTQLTNTSTSSGGAHSSGGASVPYSYGRSYVLGLLFNWNKN</sequence>
<comment type="subcellular location">
    <subcellularLocation>
        <location evidence="1 10">Cell outer membrane</location>
        <topology evidence="1 10">Multi-pass membrane protein</topology>
    </subcellularLocation>
</comment>
<feature type="domain" description="TonB-dependent receptor-like beta-barrel" evidence="13">
    <location>
        <begin position="319"/>
        <end position="725"/>
    </location>
</feature>
<keyword evidence="8 15" id="KW-0675">Receptor</keyword>
<dbReference type="GO" id="GO:0015344">
    <property type="term" value="F:siderophore uptake transmembrane transporter activity"/>
    <property type="evidence" value="ECO:0007669"/>
    <property type="project" value="TreeGrafter"/>
</dbReference>
<keyword evidence="7 10" id="KW-0472">Membrane</keyword>
<protein>
    <submittedName>
        <fullName evidence="15">TonB-dependent receptor</fullName>
    </submittedName>
</protein>
<feature type="signal peptide" evidence="12">
    <location>
        <begin position="1"/>
        <end position="22"/>
    </location>
</feature>
<evidence type="ECO:0000256" key="6">
    <source>
        <dbReference type="ARBA" id="ARBA00023077"/>
    </source>
</evidence>
<evidence type="ECO:0000256" key="4">
    <source>
        <dbReference type="ARBA" id="ARBA00022692"/>
    </source>
</evidence>
<dbReference type="RefSeq" id="WP_136841761.1">
    <property type="nucleotide sequence ID" value="NZ_SWBR01000003.1"/>
</dbReference>
<dbReference type="InterPro" id="IPR012910">
    <property type="entry name" value="Plug_dom"/>
</dbReference>
<dbReference type="Gene3D" id="2.40.170.20">
    <property type="entry name" value="TonB-dependent receptor, beta-barrel domain"/>
    <property type="match status" value="1"/>
</dbReference>
<evidence type="ECO:0000256" key="12">
    <source>
        <dbReference type="SAM" id="SignalP"/>
    </source>
</evidence>
<gene>
    <name evidence="15" type="ORF">FA048_13220</name>
</gene>
<dbReference type="Pfam" id="PF07715">
    <property type="entry name" value="Plug"/>
    <property type="match status" value="1"/>
</dbReference>
<dbReference type="PANTHER" id="PTHR30069:SF29">
    <property type="entry name" value="HEMOGLOBIN AND HEMOGLOBIN-HAPTOGLOBIN-BINDING PROTEIN 1-RELATED"/>
    <property type="match status" value="1"/>
</dbReference>
<dbReference type="InterPro" id="IPR008969">
    <property type="entry name" value="CarboxyPept-like_regulatory"/>
</dbReference>
<dbReference type="InterPro" id="IPR036942">
    <property type="entry name" value="Beta-barrel_TonB_sf"/>
</dbReference>
<dbReference type="SUPFAM" id="SSF56935">
    <property type="entry name" value="Porins"/>
    <property type="match status" value="1"/>
</dbReference>
<evidence type="ECO:0000256" key="5">
    <source>
        <dbReference type="ARBA" id="ARBA00022729"/>
    </source>
</evidence>
<dbReference type="Pfam" id="PF13715">
    <property type="entry name" value="CarbopepD_reg_2"/>
    <property type="match status" value="1"/>
</dbReference>
<dbReference type="EMBL" id="SWBR01000003">
    <property type="protein sequence ID" value="TKC08115.1"/>
    <property type="molecule type" value="Genomic_DNA"/>
</dbReference>
<dbReference type="GO" id="GO:0044718">
    <property type="term" value="P:siderophore transmembrane transport"/>
    <property type="evidence" value="ECO:0007669"/>
    <property type="project" value="TreeGrafter"/>
</dbReference>
<dbReference type="OrthoDB" id="9764669at2"/>
<organism evidence="15 16">
    <name type="scientific">Pedobacter polaris</name>
    <dbReference type="NCBI Taxonomy" id="2571273"/>
    <lineage>
        <taxon>Bacteria</taxon>
        <taxon>Pseudomonadati</taxon>
        <taxon>Bacteroidota</taxon>
        <taxon>Sphingobacteriia</taxon>
        <taxon>Sphingobacteriales</taxon>
        <taxon>Sphingobacteriaceae</taxon>
        <taxon>Pedobacter</taxon>
    </lineage>
</organism>
<dbReference type="AlphaFoldDB" id="A0A4V5NZM3"/>
<reference evidence="15 16" key="1">
    <citation type="submission" date="2019-04" db="EMBL/GenBank/DDBJ databases">
        <title>Pedobacter sp. RP-3-22 sp. nov., isolated from Arctic soil.</title>
        <authorList>
            <person name="Dahal R.H."/>
            <person name="Kim D.-U."/>
        </authorList>
    </citation>
    <scope>NUCLEOTIDE SEQUENCE [LARGE SCALE GENOMIC DNA]</scope>
    <source>
        <strain evidence="15 16">RP-3-22</strain>
    </source>
</reference>
<evidence type="ECO:0000256" key="7">
    <source>
        <dbReference type="ARBA" id="ARBA00023136"/>
    </source>
</evidence>
<comment type="similarity">
    <text evidence="10 11">Belongs to the TonB-dependent receptor family.</text>
</comment>
<dbReference type="Pfam" id="PF00593">
    <property type="entry name" value="TonB_dep_Rec_b-barrel"/>
    <property type="match status" value="1"/>
</dbReference>
<keyword evidence="6 11" id="KW-0798">TonB box</keyword>
<evidence type="ECO:0000259" key="14">
    <source>
        <dbReference type="Pfam" id="PF07715"/>
    </source>
</evidence>
<dbReference type="InterPro" id="IPR000531">
    <property type="entry name" value="Beta-barrel_TonB"/>
</dbReference>
<evidence type="ECO:0000256" key="10">
    <source>
        <dbReference type="PROSITE-ProRule" id="PRU01360"/>
    </source>
</evidence>
<evidence type="ECO:0000256" key="11">
    <source>
        <dbReference type="RuleBase" id="RU003357"/>
    </source>
</evidence>